<sequence>MVDLSLIVSSPLFGMLGCSSRKGNYPARGRRFVERRSSEVRLHSSSLGGEVRRRAHSSRRRGITRLVGGGSWNVEARRWRVASLREGPLRLDLLLEPFWVSGPVGGGADSRILGGSRGPGRRGRYTWGAAFMAHLFDSLGSSDRQIAINGFYPFLQVWAYLHLPGLRRGILERPGVVVWQPYLEKVDEGQPWLEPARPYFGKTIDDWEHRGRRVRSDAVSDDAYLQVFALKYGAKVDRGARRQVDVTGEIASLRAFLHLAVQDREISRREVEQLRTKLASVRRAQAGASSSKAAAEGFQLDLEDRLASALGRAEEAQAELIERVTELRTATDLAARLQEVVDAATASATERPLQTEMVAAERDRLCAQVEEMTRELALLRTQGPAAVQAELSRLCTELVV</sequence>
<accession>A0A843UN36</accession>
<dbReference type="EMBL" id="NMUH01000794">
    <property type="protein sequence ID" value="MQL84918.1"/>
    <property type="molecule type" value="Genomic_DNA"/>
</dbReference>
<dbReference type="Proteomes" id="UP000652761">
    <property type="component" value="Unassembled WGS sequence"/>
</dbReference>
<evidence type="ECO:0008006" key="4">
    <source>
        <dbReference type="Google" id="ProtNLM"/>
    </source>
</evidence>
<feature type="coiled-coil region" evidence="1">
    <location>
        <begin position="264"/>
        <end position="330"/>
    </location>
</feature>
<reference evidence="2" key="1">
    <citation type="submission" date="2017-07" db="EMBL/GenBank/DDBJ databases">
        <title>Taro Niue Genome Assembly and Annotation.</title>
        <authorList>
            <person name="Atibalentja N."/>
            <person name="Keating K."/>
            <person name="Fields C.J."/>
        </authorList>
    </citation>
    <scope>NUCLEOTIDE SEQUENCE</scope>
    <source>
        <strain evidence="2">Niue_2</strain>
        <tissue evidence="2">Leaf</tissue>
    </source>
</reference>
<name>A0A843UN36_COLES</name>
<protein>
    <recommendedName>
        <fullName evidence="4">Aminotransferase-like plant mobile domain-containing protein</fullName>
    </recommendedName>
</protein>
<evidence type="ECO:0000313" key="2">
    <source>
        <dbReference type="EMBL" id="MQL84918.1"/>
    </source>
</evidence>
<keyword evidence="3" id="KW-1185">Reference proteome</keyword>
<dbReference type="AlphaFoldDB" id="A0A843UN36"/>
<keyword evidence="1" id="KW-0175">Coiled coil</keyword>
<proteinExistence type="predicted"/>
<evidence type="ECO:0000256" key="1">
    <source>
        <dbReference type="SAM" id="Coils"/>
    </source>
</evidence>
<comment type="caution">
    <text evidence="2">The sequence shown here is derived from an EMBL/GenBank/DDBJ whole genome shotgun (WGS) entry which is preliminary data.</text>
</comment>
<evidence type="ECO:0000313" key="3">
    <source>
        <dbReference type="Proteomes" id="UP000652761"/>
    </source>
</evidence>
<organism evidence="2 3">
    <name type="scientific">Colocasia esculenta</name>
    <name type="common">Wild taro</name>
    <name type="synonym">Arum esculentum</name>
    <dbReference type="NCBI Taxonomy" id="4460"/>
    <lineage>
        <taxon>Eukaryota</taxon>
        <taxon>Viridiplantae</taxon>
        <taxon>Streptophyta</taxon>
        <taxon>Embryophyta</taxon>
        <taxon>Tracheophyta</taxon>
        <taxon>Spermatophyta</taxon>
        <taxon>Magnoliopsida</taxon>
        <taxon>Liliopsida</taxon>
        <taxon>Araceae</taxon>
        <taxon>Aroideae</taxon>
        <taxon>Colocasieae</taxon>
        <taxon>Colocasia</taxon>
    </lineage>
</organism>
<gene>
    <name evidence="2" type="ORF">Taro_017429</name>
</gene>